<keyword evidence="1" id="KW-0732">Signal</keyword>
<dbReference type="PANTHER" id="PTHR34883:SF15">
    <property type="entry name" value="EXTRACELLULAR SERINE-RICH PROTEIN"/>
    <property type="match status" value="1"/>
</dbReference>
<accession>A0A8H3U8H9</accession>
<evidence type="ECO:0008006" key="6">
    <source>
        <dbReference type="Google" id="ProtNLM"/>
    </source>
</evidence>
<organism evidence="2 4">
    <name type="scientific">Venturia inaequalis</name>
    <name type="common">Apple scab fungus</name>
    <dbReference type="NCBI Taxonomy" id="5025"/>
    <lineage>
        <taxon>Eukaryota</taxon>
        <taxon>Fungi</taxon>
        <taxon>Dikarya</taxon>
        <taxon>Ascomycota</taxon>
        <taxon>Pezizomycotina</taxon>
        <taxon>Dothideomycetes</taxon>
        <taxon>Pleosporomycetidae</taxon>
        <taxon>Venturiales</taxon>
        <taxon>Venturiaceae</taxon>
        <taxon>Venturia</taxon>
    </lineage>
</organism>
<dbReference type="Proteomes" id="UP000447873">
    <property type="component" value="Unassembled WGS sequence"/>
</dbReference>
<name>A0A8H3U8H9_VENIN</name>
<dbReference type="AlphaFoldDB" id="A0A8H3U8H9"/>
<dbReference type="InterPro" id="IPR052953">
    <property type="entry name" value="Ser-rich/MCO-related"/>
</dbReference>
<dbReference type="InterPro" id="IPR008972">
    <property type="entry name" value="Cupredoxin"/>
</dbReference>
<evidence type="ECO:0000313" key="2">
    <source>
        <dbReference type="EMBL" id="KAE9965062.1"/>
    </source>
</evidence>
<comment type="caution">
    <text evidence="2">The sequence shown here is derived from an EMBL/GenBank/DDBJ whole genome shotgun (WGS) entry which is preliminary data.</text>
</comment>
<evidence type="ECO:0000313" key="4">
    <source>
        <dbReference type="Proteomes" id="UP000433883"/>
    </source>
</evidence>
<dbReference type="EMBL" id="WNWS01000478">
    <property type="protein sequence ID" value="KAE9967056.1"/>
    <property type="molecule type" value="Genomic_DNA"/>
</dbReference>
<gene>
    <name evidence="2" type="ORF">BLS_007891</name>
    <name evidence="3" type="ORF">EG328_008431</name>
</gene>
<dbReference type="CDD" id="cd00920">
    <property type="entry name" value="Cupredoxin"/>
    <property type="match status" value="1"/>
</dbReference>
<protein>
    <recommendedName>
        <fullName evidence="6">Extracellular serine-rich protein</fullName>
    </recommendedName>
</protein>
<sequence length="206" mass="21533">MLSTISIALLSALTLVHAAPFTEIYTAGATAISSTSVYKPTTVATSTSTSPPSKVKPSTGATHTVIAGLGGLHFDPENIVAEIGDNIEVHFRPQNHSFAQSSFSSPCKPLLDAHNYESGFFSGFMPTTSNEAPNVFTVDVVNKDPIWFYCSQTKGSHCQAGMAGVVNQNFDGPNTLAAYKKAAALTGTSVSPMRVQGGVVAPPKNP</sequence>
<evidence type="ECO:0000313" key="3">
    <source>
        <dbReference type="EMBL" id="KAE9967056.1"/>
    </source>
</evidence>
<feature type="chain" id="PRO_5044690510" description="Extracellular serine-rich protein" evidence="1">
    <location>
        <begin position="19"/>
        <end position="206"/>
    </location>
</feature>
<dbReference type="EMBL" id="WNWQ01000641">
    <property type="protein sequence ID" value="KAE9965062.1"/>
    <property type="molecule type" value="Genomic_DNA"/>
</dbReference>
<dbReference type="Gene3D" id="2.60.40.420">
    <property type="entry name" value="Cupredoxins - blue copper proteins"/>
    <property type="match status" value="1"/>
</dbReference>
<proteinExistence type="predicted"/>
<dbReference type="PANTHER" id="PTHR34883">
    <property type="entry name" value="SERINE-RICH PROTEIN, PUTATIVE-RELATED-RELATED"/>
    <property type="match status" value="1"/>
</dbReference>
<reference evidence="2 4" key="1">
    <citation type="submission" date="2019-11" db="EMBL/GenBank/DDBJ databases">
        <title>Venturia inaequalis Genome Resource.</title>
        <authorList>
            <person name="Lichtner F.J."/>
        </authorList>
    </citation>
    <scope>NUCLEOTIDE SEQUENCE [LARGE SCALE GENOMIC DNA]</scope>
    <source>
        <strain evidence="3 5">120213</strain>
        <strain evidence="2">Bline_iso_100314</strain>
    </source>
</reference>
<dbReference type="OrthoDB" id="5415867at2759"/>
<dbReference type="SUPFAM" id="SSF49503">
    <property type="entry name" value="Cupredoxins"/>
    <property type="match status" value="1"/>
</dbReference>
<feature type="signal peptide" evidence="1">
    <location>
        <begin position="1"/>
        <end position="18"/>
    </location>
</feature>
<evidence type="ECO:0000256" key="1">
    <source>
        <dbReference type="SAM" id="SignalP"/>
    </source>
</evidence>
<evidence type="ECO:0000313" key="5">
    <source>
        <dbReference type="Proteomes" id="UP000447873"/>
    </source>
</evidence>
<dbReference type="Proteomes" id="UP000433883">
    <property type="component" value="Unassembled WGS sequence"/>
</dbReference>